<dbReference type="GO" id="GO:0004386">
    <property type="term" value="F:helicase activity"/>
    <property type="evidence" value="ECO:0007669"/>
    <property type="project" value="UniProtKB-KW"/>
</dbReference>
<keyword evidence="6" id="KW-0347">Helicase</keyword>
<dbReference type="Proteomes" id="UP000530424">
    <property type="component" value="Unassembled WGS sequence"/>
</dbReference>
<dbReference type="InterPro" id="IPR001650">
    <property type="entry name" value="Helicase_C-like"/>
</dbReference>
<evidence type="ECO:0000313" key="7">
    <source>
        <dbReference type="Proteomes" id="UP000530424"/>
    </source>
</evidence>
<dbReference type="InterPro" id="IPR007527">
    <property type="entry name" value="Znf_SWIM"/>
</dbReference>
<comment type="caution">
    <text evidence="6">The sequence shown here is derived from an EMBL/GenBank/DDBJ whole genome shotgun (WGS) entry which is preliminary data.</text>
</comment>
<evidence type="ECO:0000256" key="2">
    <source>
        <dbReference type="PROSITE-ProRule" id="PRU00325"/>
    </source>
</evidence>
<keyword evidence="1" id="KW-0378">Hydrolase</keyword>
<gene>
    <name evidence="6" type="ORF">HNR19_002755</name>
</gene>
<dbReference type="PANTHER" id="PTHR10799">
    <property type="entry name" value="SNF2/RAD54 HELICASE FAMILY"/>
    <property type="match status" value="1"/>
</dbReference>
<keyword evidence="7" id="KW-1185">Reference proteome</keyword>
<dbReference type="GO" id="GO:0008270">
    <property type="term" value="F:zinc ion binding"/>
    <property type="evidence" value="ECO:0007669"/>
    <property type="project" value="UniProtKB-KW"/>
</dbReference>
<feature type="domain" description="SWIM-type" evidence="3">
    <location>
        <begin position="59"/>
        <end position="105"/>
    </location>
</feature>
<dbReference type="InterPro" id="IPR027417">
    <property type="entry name" value="P-loop_NTPase"/>
</dbReference>
<feature type="domain" description="Helicase C-terminal" evidence="5">
    <location>
        <begin position="907"/>
        <end position="1055"/>
    </location>
</feature>
<dbReference type="InterPro" id="IPR038718">
    <property type="entry name" value="SNF2-like_sf"/>
</dbReference>
<keyword evidence="6" id="KW-0547">Nucleotide-binding</keyword>
<dbReference type="PROSITE" id="PS51194">
    <property type="entry name" value="HELICASE_CTER"/>
    <property type="match status" value="1"/>
</dbReference>
<dbReference type="SMART" id="SM00487">
    <property type="entry name" value="DEXDc"/>
    <property type="match status" value="1"/>
</dbReference>
<dbReference type="SMART" id="SM00490">
    <property type="entry name" value="HELICc"/>
    <property type="match status" value="1"/>
</dbReference>
<accession>A0A853C4A8</accession>
<name>A0A853C4A8_9ACTN</name>
<dbReference type="InterPro" id="IPR049730">
    <property type="entry name" value="SNF2/RAD54-like_C"/>
</dbReference>
<evidence type="ECO:0000256" key="1">
    <source>
        <dbReference type="ARBA" id="ARBA00022801"/>
    </source>
</evidence>
<organism evidence="6 7">
    <name type="scientific">Nocardioides thalensis</name>
    <dbReference type="NCBI Taxonomy" id="1914755"/>
    <lineage>
        <taxon>Bacteria</taxon>
        <taxon>Bacillati</taxon>
        <taxon>Actinomycetota</taxon>
        <taxon>Actinomycetes</taxon>
        <taxon>Propionibacteriales</taxon>
        <taxon>Nocardioidaceae</taxon>
        <taxon>Nocardioides</taxon>
    </lineage>
</organism>
<dbReference type="RefSeq" id="WP_179668472.1">
    <property type="nucleotide sequence ID" value="NZ_JACCFP010000001.1"/>
</dbReference>
<evidence type="ECO:0000259" key="4">
    <source>
        <dbReference type="PROSITE" id="PS51192"/>
    </source>
</evidence>
<dbReference type="GO" id="GO:0016787">
    <property type="term" value="F:hydrolase activity"/>
    <property type="evidence" value="ECO:0007669"/>
    <property type="project" value="UniProtKB-KW"/>
</dbReference>
<dbReference type="SUPFAM" id="SSF52540">
    <property type="entry name" value="P-loop containing nucleoside triphosphate hydrolases"/>
    <property type="match status" value="2"/>
</dbReference>
<keyword evidence="2" id="KW-0862">Zinc</keyword>
<dbReference type="Pfam" id="PF00176">
    <property type="entry name" value="SNF2-rel_dom"/>
    <property type="match status" value="1"/>
</dbReference>
<feature type="domain" description="Helicase ATP-binding" evidence="4">
    <location>
        <begin position="622"/>
        <end position="783"/>
    </location>
</feature>
<dbReference type="EMBL" id="JACCFP010000001">
    <property type="protein sequence ID" value="NYJ02057.1"/>
    <property type="molecule type" value="Genomic_DNA"/>
</dbReference>
<keyword evidence="2" id="KW-0863">Zinc-finger</keyword>
<dbReference type="Pfam" id="PF00271">
    <property type="entry name" value="Helicase_C"/>
    <property type="match status" value="1"/>
</dbReference>
<dbReference type="Gene3D" id="3.40.50.10810">
    <property type="entry name" value="Tandem AAA-ATPase domain"/>
    <property type="match status" value="1"/>
</dbReference>
<protein>
    <submittedName>
        <fullName evidence="6">Superfamily II DNA or RNA helicase</fullName>
    </submittedName>
</protein>
<dbReference type="GO" id="GO:0005524">
    <property type="term" value="F:ATP binding"/>
    <property type="evidence" value="ECO:0007669"/>
    <property type="project" value="InterPro"/>
</dbReference>
<evidence type="ECO:0000259" key="5">
    <source>
        <dbReference type="PROSITE" id="PS51194"/>
    </source>
</evidence>
<dbReference type="PROSITE" id="PS51192">
    <property type="entry name" value="HELICASE_ATP_BIND_1"/>
    <property type="match status" value="1"/>
</dbReference>
<reference evidence="6 7" key="1">
    <citation type="submission" date="2020-07" db="EMBL/GenBank/DDBJ databases">
        <title>Sequencing the genomes of 1000 actinobacteria strains.</title>
        <authorList>
            <person name="Klenk H.-P."/>
        </authorList>
    </citation>
    <scope>NUCLEOTIDE SEQUENCE [LARGE SCALE GENOMIC DNA]</scope>
    <source>
        <strain evidence="6 7">DSM 103833</strain>
    </source>
</reference>
<dbReference type="InterPro" id="IPR014001">
    <property type="entry name" value="Helicase_ATP-bd"/>
</dbReference>
<evidence type="ECO:0000259" key="3">
    <source>
        <dbReference type="PROSITE" id="PS50966"/>
    </source>
</evidence>
<sequence>MDVLAAMTDEFLEDYFSLETLERAADYRDRLDGPPHISSLSAGAVTATADVIGTRPAPYHVQLHAEVGRATAPGRTAPKGWLFTLCTCPVRTMCKHGAAVAMSIRAGHAPTSGSSDWERRLGSLVDDLATQERAAEAPLPLALQVSLDEGRGSSHYRSGPAIRVRPMRPGARDNWIKTGAEWPDIHAGLISRAFEPAQADAIGALHAALQANRGYYSTGVSPSLDQFGPRAVDLLRAAVDSGIKILPVAPISSVELRPDPVALAADLTATEGGARMRVGVDVDGELRRGPDVLVVGTPATSVALLDRATGGLVLARLSGPVPRSVRELLDEDAVVVPDDQLDAFRDRLTTLVRQLPLRSSDGSVVVPEAVAPTLLVEVAWLSSTEADLTWTWRYGEAHRCGLHSSDLLGGLRDRAAEREIKARVPAELLGRTEVSGGDALALALHDLPFLEELDDVEVVQEQRPDFREATDAPEISFDLVEPDEEAEEQYTDWLDLMVTISVEGESVPLPDVLAALTRGHEFLVLSSGLYISTDRPEFDRLREVVEAAGELREVDGERIGVGKHDLGVWAQLAETGIVDAQAAAWVRRAEALRDLDALPDREPVGLTTELRSYQRSGFSWLAFLYDHGLGGILADDMGLGKTLQVLALMAYAKQKDDEASALPFLVVAPTSVVSAWAQEAERHAPGLRVGVVQRGTDDVAAIAAESDLVVTTYTLLRIGQADYASVRWAGLVLDEAQQVKNHNSKTYGAARLVAAPFRLAVTGTPFENRLMELWALLSITVPGLYPWPQKFNEIVVRPIEKGGDQQALDRFRRRIRPFLLRRTKELVADDLPPKQEQELDVVLGPKHRKLYDTHLAKERQRILGLVDDFDRNRVAIFSALTRLRQLALDPALIDPAHDAVGSAKLDLLVDHLQEIAEEGHKALVFSQFTSFLGRVRERLTAEGIQTTYLDGSTRDRPTVIQRFRDGAAPVFLISLKAGGVGLTLTEADYVFVLDPWWNPAAEAQAVDRAHRIGQTAHVHVYRLVALDTIEEKVMELKARKAELFSQVVDGDGAMSTAIGADDIRGLFGD</sequence>
<dbReference type="AlphaFoldDB" id="A0A853C4A8"/>
<dbReference type="InterPro" id="IPR000330">
    <property type="entry name" value="SNF2_N"/>
</dbReference>
<dbReference type="CDD" id="cd18793">
    <property type="entry name" value="SF2_C_SNF"/>
    <property type="match status" value="1"/>
</dbReference>
<keyword evidence="2" id="KW-0479">Metal-binding</keyword>
<evidence type="ECO:0000313" key="6">
    <source>
        <dbReference type="EMBL" id="NYJ02057.1"/>
    </source>
</evidence>
<dbReference type="Gene3D" id="3.40.50.300">
    <property type="entry name" value="P-loop containing nucleotide triphosphate hydrolases"/>
    <property type="match status" value="1"/>
</dbReference>
<dbReference type="PROSITE" id="PS50966">
    <property type="entry name" value="ZF_SWIM"/>
    <property type="match status" value="1"/>
</dbReference>
<proteinExistence type="predicted"/>
<keyword evidence="6" id="KW-0067">ATP-binding</keyword>